<evidence type="ECO:0000256" key="1">
    <source>
        <dbReference type="SAM" id="MobiDB-lite"/>
    </source>
</evidence>
<feature type="compositionally biased region" description="Low complexity" evidence="1">
    <location>
        <begin position="291"/>
        <end position="313"/>
    </location>
</feature>
<dbReference type="EMBL" id="OL472125">
    <property type="protein sequence ID" value="UTQ50614.1"/>
    <property type="molecule type" value="Viral_cRNA"/>
</dbReference>
<organism evidence="2 3">
    <name type="scientific">Taraxacum cytorhabdovirus 1</name>
    <dbReference type="NCBI Taxonomy" id="2950880"/>
    <lineage>
        <taxon>Viruses</taxon>
        <taxon>Riboviria</taxon>
        <taxon>Orthornavirae</taxon>
        <taxon>Negarnaviricota</taxon>
        <taxon>Haploviricotina</taxon>
        <taxon>Monjiviricetes</taxon>
        <taxon>Mononegavirales</taxon>
        <taxon>Rhabdoviridae</taxon>
        <taxon>Betarhabdovirinae</taxon>
        <taxon>Alphacytorhabdovirus</taxon>
        <taxon>Alphacytorhabdovirus taraxaci</taxon>
    </lineage>
</organism>
<accession>A0AAE9MSJ8</accession>
<name>A0AAE9MSJ8_9RHAB</name>
<reference evidence="2" key="1">
    <citation type="journal article" date="2022" name="bioRxiv">
        <title>In-depth study of tomato and weed viromes reveals undiscovered plant virus diversity in an agroecosystem.</title>
        <authorList>
            <person name="Rivarez M.P.S."/>
            <person name="Pecman A."/>
            <person name="Bacnik K."/>
            <person name="Maksimovic Carvalho Ferreira O."/>
            <person name="Vucurovic A."/>
            <person name="Seljak G."/>
            <person name="Mehle N."/>
            <person name="Gutierrez-Aguirre I."/>
            <person name="Ravnikar M."/>
            <person name="Kutnjak D."/>
        </authorList>
    </citation>
    <scope>NUCLEOTIDE SEQUENCE</scope>
    <source>
        <strain evidence="2">PLE20SW</strain>
    </source>
</reference>
<protein>
    <submittedName>
        <fullName evidence="2">Movement protein</fullName>
    </submittedName>
</protein>
<dbReference type="Pfam" id="PF01107">
    <property type="entry name" value="MP"/>
    <property type="match status" value="1"/>
</dbReference>
<evidence type="ECO:0000313" key="2">
    <source>
        <dbReference type="EMBL" id="UTQ50614.1"/>
    </source>
</evidence>
<keyword evidence="3" id="KW-1185">Reference proteome</keyword>
<gene>
    <name evidence="2" type="primary">P3</name>
</gene>
<proteinExistence type="predicted"/>
<dbReference type="InterPro" id="IPR028919">
    <property type="entry name" value="Viral_movement"/>
</dbReference>
<evidence type="ECO:0000313" key="3">
    <source>
        <dbReference type="Proteomes" id="UP001256108"/>
    </source>
</evidence>
<sequence length="352" mass="38572">MSSGIISVNDARLAIEQNGSLTALIGSNTVYDQKHASYARKKEVNVKVVSSDNQDLLIRNMPLFDDNDVKEMVNQTGEFKYVHIGCITVSIEPLIHQRFMSAFGKSIKGVCVIFDSTFEVFEESIICAHKFDLSEGRADFVCYPNHCLSATDSNLCERLSVLLCMDNIKVKKGNEMLTVCIGHVTSGTNTLNPGGHTPGPMRTVGVKGTAEVDISTMGNEVIHRLESARDKGLLDIVPTGGDLYIRPKRHGVKKYFMKQPKVVVRKNYNTSVAEGGVRQSGPDSGFEAPRRSFSAPSSPQSSNRSTRPTSSGSVRTGNKYYIDGDLIRGAVKAKKDNLRSISARYNKLQLGT</sequence>
<dbReference type="Proteomes" id="UP001256108">
    <property type="component" value="Segment"/>
</dbReference>
<feature type="region of interest" description="Disordered" evidence="1">
    <location>
        <begin position="273"/>
        <end position="319"/>
    </location>
</feature>